<keyword evidence="3" id="KW-0813">Transport</keyword>
<evidence type="ECO:0000313" key="9">
    <source>
        <dbReference type="Proteomes" id="UP001161406"/>
    </source>
</evidence>
<evidence type="ECO:0000256" key="1">
    <source>
        <dbReference type="ARBA" id="ARBA00004196"/>
    </source>
</evidence>
<feature type="domain" description="Fe/B12 periplasmic-binding" evidence="7">
    <location>
        <begin position="43"/>
        <end position="319"/>
    </location>
</feature>
<evidence type="ECO:0000256" key="4">
    <source>
        <dbReference type="ARBA" id="ARBA00022496"/>
    </source>
</evidence>
<dbReference type="SUPFAM" id="SSF53807">
    <property type="entry name" value="Helical backbone' metal receptor"/>
    <property type="match status" value="1"/>
</dbReference>
<comment type="caution">
    <text evidence="8">The sequence shown here is derived from an EMBL/GenBank/DDBJ whole genome shotgun (WGS) entry which is preliminary data.</text>
</comment>
<dbReference type="EMBL" id="BSNG01000001">
    <property type="protein sequence ID" value="GLQ09928.1"/>
    <property type="molecule type" value="Genomic_DNA"/>
</dbReference>
<name>A0ABQ5UE84_9HYPH</name>
<dbReference type="InterPro" id="IPR051313">
    <property type="entry name" value="Bact_iron-sidero_bind"/>
</dbReference>
<reference evidence="8" key="1">
    <citation type="journal article" date="2014" name="Int. J. Syst. Evol. Microbiol.">
        <title>Complete genome of a new Firmicutes species belonging to the dominant human colonic microbiota ('Ruminococcus bicirculans') reveals two chromosomes and a selective capacity to utilize plant glucans.</title>
        <authorList>
            <consortium name="NISC Comparative Sequencing Program"/>
            <person name="Wegmann U."/>
            <person name="Louis P."/>
            <person name="Goesmann A."/>
            <person name="Henrissat B."/>
            <person name="Duncan S.H."/>
            <person name="Flint H.J."/>
        </authorList>
    </citation>
    <scope>NUCLEOTIDE SEQUENCE</scope>
    <source>
        <strain evidence="8">NBRC 103855</strain>
    </source>
</reference>
<sequence>MIRTFSRLVLSALFVSLSAAAFAAGWTYTDGSGQTVTLDAPPARIIASQDAAAGLIPLGIRPVGIYADSPVADAKALQGLDLTGITIIGEAWGEIDIEKAAALEPDLIIAEYWPVSQEWSGGNKLTGPDSPFSTLAPITGVTVGDSIIAVVEEYEELAQSLGADLAKPEIAAEKARFETSREAFSAAVADKPDLTAMAVFAGNDALYVATPVGSSELSDFRAWGLDIIVPDAVDQHGYFENISWENADKYQPDLLMLDNRTSTQLQIAQAQPTWTLMKAAAAGAVTEWPAYWLRNYGAYAGALDKLTAAIQATDADLSE</sequence>
<evidence type="ECO:0000256" key="5">
    <source>
        <dbReference type="ARBA" id="ARBA00022729"/>
    </source>
</evidence>
<dbReference type="RefSeq" id="WP_284390106.1">
    <property type="nucleotide sequence ID" value="NZ_BSNG01000001.1"/>
</dbReference>
<accession>A0ABQ5UE84</accession>
<comment type="similarity">
    <text evidence="2">Belongs to the bacterial solute-binding protein 8 family.</text>
</comment>
<reference evidence="8" key="2">
    <citation type="submission" date="2023-01" db="EMBL/GenBank/DDBJ databases">
        <title>Draft genome sequence of Devosia yakushimensis strain NBRC 103855.</title>
        <authorList>
            <person name="Sun Q."/>
            <person name="Mori K."/>
        </authorList>
    </citation>
    <scope>NUCLEOTIDE SEQUENCE</scope>
    <source>
        <strain evidence="8">NBRC 103855</strain>
    </source>
</reference>
<keyword evidence="4" id="KW-0406">Ion transport</keyword>
<dbReference type="Pfam" id="PF01497">
    <property type="entry name" value="Peripla_BP_2"/>
    <property type="match status" value="1"/>
</dbReference>
<dbReference type="Gene3D" id="3.40.50.1980">
    <property type="entry name" value="Nitrogenase molybdenum iron protein domain"/>
    <property type="match status" value="2"/>
</dbReference>
<evidence type="ECO:0000256" key="6">
    <source>
        <dbReference type="SAM" id="SignalP"/>
    </source>
</evidence>
<keyword evidence="5 6" id="KW-0732">Signal</keyword>
<dbReference type="PANTHER" id="PTHR30532:SF24">
    <property type="entry name" value="FERRIC ENTEROBACTIN-BINDING PERIPLASMIC PROTEIN FEPB"/>
    <property type="match status" value="1"/>
</dbReference>
<evidence type="ECO:0000256" key="2">
    <source>
        <dbReference type="ARBA" id="ARBA00008814"/>
    </source>
</evidence>
<protein>
    <submittedName>
        <fullName evidence="8">ABC transporter substrate-binding protein</fullName>
    </submittedName>
</protein>
<keyword evidence="4" id="KW-0410">Iron transport</keyword>
<proteinExistence type="inferred from homology"/>
<keyword evidence="4" id="KW-0408">Iron</keyword>
<keyword evidence="9" id="KW-1185">Reference proteome</keyword>
<evidence type="ECO:0000259" key="7">
    <source>
        <dbReference type="PROSITE" id="PS50983"/>
    </source>
</evidence>
<dbReference type="Proteomes" id="UP001161406">
    <property type="component" value="Unassembled WGS sequence"/>
</dbReference>
<dbReference type="InterPro" id="IPR002491">
    <property type="entry name" value="ABC_transptr_periplasmic_BD"/>
</dbReference>
<evidence type="ECO:0000256" key="3">
    <source>
        <dbReference type="ARBA" id="ARBA00022448"/>
    </source>
</evidence>
<dbReference type="PROSITE" id="PS50983">
    <property type="entry name" value="FE_B12_PBP"/>
    <property type="match status" value="1"/>
</dbReference>
<gene>
    <name evidence="8" type="ORF">GCM10007913_18600</name>
</gene>
<evidence type="ECO:0000313" key="8">
    <source>
        <dbReference type="EMBL" id="GLQ09928.1"/>
    </source>
</evidence>
<dbReference type="PANTHER" id="PTHR30532">
    <property type="entry name" value="IRON III DICITRATE-BINDING PERIPLASMIC PROTEIN"/>
    <property type="match status" value="1"/>
</dbReference>
<comment type="subcellular location">
    <subcellularLocation>
        <location evidence="1">Cell envelope</location>
    </subcellularLocation>
</comment>
<feature type="chain" id="PRO_5046304537" evidence="6">
    <location>
        <begin position="24"/>
        <end position="319"/>
    </location>
</feature>
<feature type="signal peptide" evidence="6">
    <location>
        <begin position="1"/>
        <end position="23"/>
    </location>
</feature>
<organism evidence="8 9">
    <name type="scientific">Devosia yakushimensis</name>
    <dbReference type="NCBI Taxonomy" id="470028"/>
    <lineage>
        <taxon>Bacteria</taxon>
        <taxon>Pseudomonadati</taxon>
        <taxon>Pseudomonadota</taxon>
        <taxon>Alphaproteobacteria</taxon>
        <taxon>Hyphomicrobiales</taxon>
        <taxon>Devosiaceae</taxon>
        <taxon>Devosia</taxon>
    </lineage>
</organism>